<dbReference type="EMBL" id="BLXT01005065">
    <property type="protein sequence ID" value="GFO19532.1"/>
    <property type="molecule type" value="Genomic_DNA"/>
</dbReference>
<reference evidence="1 2" key="1">
    <citation type="journal article" date="2021" name="Elife">
        <title>Chloroplast acquisition without the gene transfer in kleptoplastic sea slugs, Plakobranchus ocellatus.</title>
        <authorList>
            <person name="Maeda T."/>
            <person name="Takahashi S."/>
            <person name="Yoshida T."/>
            <person name="Shimamura S."/>
            <person name="Takaki Y."/>
            <person name="Nagai Y."/>
            <person name="Toyoda A."/>
            <person name="Suzuki Y."/>
            <person name="Arimoto A."/>
            <person name="Ishii H."/>
            <person name="Satoh N."/>
            <person name="Nishiyama T."/>
            <person name="Hasebe M."/>
            <person name="Maruyama T."/>
            <person name="Minagawa J."/>
            <person name="Obokata J."/>
            <person name="Shigenobu S."/>
        </authorList>
    </citation>
    <scope>NUCLEOTIDE SEQUENCE [LARGE SCALE GENOMIC DNA]</scope>
</reference>
<evidence type="ECO:0000313" key="2">
    <source>
        <dbReference type="Proteomes" id="UP000735302"/>
    </source>
</evidence>
<name>A0AAV4BKT9_9GAST</name>
<protein>
    <submittedName>
        <fullName evidence="1">Uncharacterized protein</fullName>
    </submittedName>
</protein>
<comment type="caution">
    <text evidence="1">The sequence shown here is derived from an EMBL/GenBank/DDBJ whole genome shotgun (WGS) entry which is preliminary data.</text>
</comment>
<keyword evidence="2" id="KW-1185">Reference proteome</keyword>
<dbReference type="Proteomes" id="UP000735302">
    <property type="component" value="Unassembled WGS sequence"/>
</dbReference>
<gene>
    <name evidence="1" type="ORF">PoB_004603700</name>
</gene>
<evidence type="ECO:0000313" key="1">
    <source>
        <dbReference type="EMBL" id="GFO19532.1"/>
    </source>
</evidence>
<accession>A0AAV4BKT9</accession>
<sequence>MLTMMFGSVGRGCQATGLTSYLRRVTGASTAFQEKCRVKHFSATKIRATPEFCKSAEEALRDVQDGNHLLMGEKEITVSNPLSSKTYHPNIESIDSELVGVLNYYYYADGRGRRLLAYRSCSSPNEVPLQLQRPVINKQKVRGTSWAVIKESTVLSCSSDKRVAHARTSMLSLPKPHRPCRGNPHDVITLRSVFRCAVGGNPLELY</sequence>
<organism evidence="1 2">
    <name type="scientific">Plakobranchus ocellatus</name>
    <dbReference type="NCBI Taxonomy" id="259542"/>
    <lineage>
        <taxon>Eukaryota</taxon>
        <taxon>Metazoa</taxon>
        <taxon>Spiralia</taxon>
        <taxon>Lophotrochozoa</taxon>
        <taxon>Mollusca</taxon>
        <taxon>Gastropoda</taxon>
        <taxon>Heterobranchia</taxon>
        <taxon>Euthyneura</taxon>
        <taxon>Panpulmonata</taxon>
        <taxon>Sacoglossa</taxon>
        <taxon>Placobranchoidea</taxon>
        <taxon>Plakobranchidae</taxon>
        <taxon>Plakobranchus</taxon>
    </lineage>
</organism>
<dbReference type="AlphaFoldDB" id="A0AAV4BKT9"/>
<proteinExistence type="predicted"/>